<evidence type="ECO:0000313" key="3">
    <source>
        <dbReference type="Proteomes" id="UP001160148"/>
    </source>
</evidence>
<sequence>MEVQNVSTETTEEALTNELPESQSFTTQLPSQTKKKRTASVLSAVADLNSIHDAINKSEPEDDSFDMFGKSVAMQLKKFLSLETSLRAQSKIQNILTEMGIEELHSQKRSSTPLSYMNPSSVSSGYETSYSNMSDVSRGAFHTVENDNQNDLLHKAIFQTFNSTL</sequence>
<evidence type="ECO:0000313" key="2">
    <source>
        <dbReference type="EMBL" id="CAI6357561.1"/>
    </source>
</evidence>
<dbReference type="EMBL" id="CARXXK010000002">
    <property type="protein sequence ID" value="CAI6357561.1"/>
    <property type="molecule type" value="Genomic_DNA"/>
</dbReference>
<feature type="region of interest" description="Disordered" evidence="1">
    <location>
        <begin position="1"/>
        <end position="36"/>
    </location>
</feature>
<dbReference type="AlphaFoldDB" id="A0AAV0WPG4"/>
<feature type="compositionally biased region" description="Polar residues" evidence="1">
    <location>
        <begin position="22"/>
        <end position="32"/>
    </location>
</feature>
<dbReference type="Proteomes" id="UP001160148">
    <property type="component" value="Unassembled WGS sequence"/>
</dbReference>
<reference evidence="2 3" key="1">
    <citation type="submission" date="2023-01" db="EMBL/GenBank/DDBJ databases">
        <authorList>
            <person name="Whitehead M."/>
        </authorList>
    </citation>
    <scope>NUCLEOTIDE SEQUENCE [LARGE SCALE GENOMIC DNA]</scope>
</reference>
<proteinExistence type="predicted"/>
<comment type="caution">
    <text evidence="2">The sequence shown here is derived from an EMBL/GenBank/DDBJ whole genome shotgun (WGS) entry which is preliminary data.</text>
</comment>
<name>A0AAV0WPG4_9HEMI</name>
<protein>
    <recommendedName>
        <fullName evidence="4">BESS domain-containing protein</fullName>
    </recommendedName>
</protein>
<organism evidence="2 3">
    <name type="scientific">Macrosiphum euphorbiae</name>
    <name type="common">potato aphid</name>
    <dbReference type="NCBI Taxonomy" id="13131"/>
    <lineage>
        <taxon>Eukaryota</taxon>
        <taxon>Metazoa</taxon>
        <taxon>Ecdysozoa</taxon>
        <taxon>Arthropoda</taxon>
        <taxon>Hexapoda</taxon>
        <taxon>Insecta</taxon>
        <taxon>Pterygota</taxon>
        <taxon>Neoptera</taxon>
        <taxon>Paraneoptera</taxon>
        <taxon>Hemiptera</taxon>
        <taxon>Sternorrhyncha</taxon>
        <taxon>Aphidomorpha</taxon>
        <taxon>Aphidoidea</taxon>
        <taxon>Aphididae</taxon>
        <taxon>Macrosiphini</taxon>
        <taxon>Macrosiphum</taxon>
    </lineage>
</organism>
<evidence type="ECO:0008006" key="4">
    <source>
        <dbReference type="Google" id="ProtNLM"/>
    </source>
</evidence>
<accession>A0AAV0WPG4</accession>
<gene>
    <name evidence="2" type="ORF">MEUPH1_LOCUS13173</name>
</gene>
<evidence type="ECO:0000256" key="1">
    <source>
        <dbReference type="SAM" id="MobiDB-lite"/>
    </source>
</evidence>
<keyword evidence="3" id="KW-1185">Reference proteome</keyword>